<dbReference type="GO" id="GO:0120539">
    <property type="term" value="F:4-hydroxy-3-methoxy-5-polyprenylbenzoate decarboxylase activity"/>
    <property type="evidence" value="ECO:0007669"/>
    <property type="project" value="UniProtKB-EC"/>
</dbReference>
<keyword evidence="5 7" id="KW-0456">Lyase</keyword>
<proteinExistence type="inferred from homology"/>
<reference evidence="8 9" key="1">
    <citation type="submission" date="2016-07" db="EMBL/GenBank/DDBJ databases">
        <title>Pervasive Adenine N6-methylation of Active Genes in Fungi.</title>
        <authorList>
            <consortium name="DOE Joint Genome Institute"/>
            <person name="Mondo S.J."/>
            <person name="Dannebaum R.O."/>
            <person name="Kuo R.C."/>
            <person name="Labutti K."/>
            <person name="Haridas S."/>
            <person name="Kuo A."/>
            <person name="Salamov A."/>
            <person name="Ahrendt S.R."/>
            <person name="Lipzen A."/>
            <person name="Sullivan W."/>
            <person name="Andreopoulos W.B."/>
            <person name="Clum A."/>
            <person name="Lindquist E."/>
            <person name="Daum C."/>
            <person name="Ramamoorthy G.K."/>
            <person name="Gryganskyi A."/>
            <person name="Culley D."/>
            <person name="Magnuson J.K."/>
            <person name="James T.Y."/>
            <person name="O'Malley M.A."/>
            <person name="Stajich J.E."/>
            <person name="Spatafora J.W."/>
            <person name="Visel A."/>
            <person name="Grigoriev I.V."/>
        </authorList>
    </citation>
    <scope>NUCLEOTIDE SEQUENCE [LARGE SCALE GENOMIC DNA]</scope>
    <source>
        <strain evidence="8 9">12-1054</strain>
    </source>
</reference>
<comment type="subcellular location">
    <subcellularLocation>
        <location evidence="7">Mitochondrion inner membrane</location>
        <topology evidence="7">Peripheral membrane protein</topology>
        <orientation evidence="7">Matrix side</orientation>
    </subcellularLocation>
</comment>
<sequence>MLRLLSMATLARSAVKAITTPATQRAPPLYKGHVALSLPERLLLATGSAIQSLRDPRRGDLVAVLSETSAQPFFLERLRDRMLRHPTGRLILRDKPRITSKTLSLEYLRSLSPNTVGYTYAAWLDREGVTPDTREETRYIDDVECAYVMQRYREAHDFYHAITGLPVIVEGEIALKWFEWTNMGLPVAGLSASFGPLKLSRKQRARLRQVWIPWALSEGAKSECLLNVYWEKELETDCDALRQRLGFTKPPDLRNKKAWWSPTHGVMDIKDTVR</sequence>
<protein>
    <recommendedName>
        <fullName evidence="6">4-hydroxy-3-methoxy-5-polyprenylbenzoate decarboxylase</fullName>
    </recommendedName>
</protein>
<evidence type="ECO:0000256" key="3">
    <source>
        <dbReference type="ARBA" id="ARBA00023128"/>
    </source>
</evidence>
<comment type="cofactor">
    <cofactor evidence="7">
        <name>Zn(2+)</name>
        <dbReference type="ChEBI" id="CHEBI:29105"/>
    </cofactor>
</comment>
<comment type="function">
    <text evidence="7">Lyase that catalyzes the C1-decarboxylation of 4-hydroxy-3-methoxy-5-(all-trans-polyprenyl)benzoic acid into 2-methoxy-6-(all-trans-polyprenyl)phenol during ubiquinone biosynthesis.</text>
</comment>
<accession>A0A1Y2FFI9</accession>
<evidence type="ECO:0000256" key="4">
    <source>
        <dbReference type="ARBA" id="ARBA00023136"/>
    </source>
</evidence>
<dbReference type="AlphaFoldDB" id="A0A1Y2FFI9"/>
<evidence type="ECO:0000256" key="5">
    <source>
        <dbReference type="ARBA" id="ARBA00023239"/>
    </source>
</evidence>
<dbReference type="OMA" id="YYERHFH"/>
<dbReference type="EMBL" id="MCFI01000009">
    <property type="protein sequence ID" value="ORY82691.1"/>
    <property type="molecule type" value="Genomic_DNA"/>
</dbReference>
<dbReference type="PANTHER" id="PTHR12922:SF7">
    <property type="entry name" value="UBIQUINONE BIOSYNTHESIS PROTEIN COQ4 HOMOLOG, MITOCHONDRIAL"/>
    <property type="match status" value="1"/>
</dbReference>
<keyword evidence="7" id="KW-0862">Zinc</keyword>
<dbReference type="UniPathway" id="UPA00232"/>
<evidence type="ECO:0000256" key="7">
    <source>
        <dbReference type="HAMAP-Rule" id="MF_03111"/>
    </source>
</evidence>
<feature type="binding site" evidence="7">
    <location>
        <position position="156"/>
    </location>
    <ligand>
        <name>Zn(2+)</name>
        <dbReference type="ChEBI" id="CHEBI:29105"/>
    </ligand>
</feature>
<comment type="similarity">
    <text evidence="7">Belongs to the COQ4 family.</text>
</comment>
<dbReference type="HAMAP" id="MF_03111">
    <property type="entry name" value="Coq4"/>
    <property type="match status" value="1"/>
</dbReference>
<evidence type="ECO:0000256" key="6">
    <source>
        <dbReference type="ARBA" id="ARBA00081568"/>
    </source>
</evidence>
<keyword evidence="9" id="KW-1185">Reference proteome</keyword>
<dbReference type="OrthoDB" id="4249at2759"/>
<evidence type="ECO:0000313" key="9">
    <source>
        <dbReference type="Proteomes" id="UP000193685"/>
    </source>
</evidence>
<dbReference type="Proteomes" id="UP000193685">
    <property type="component" value="Unassembled WGS sequence"/>
</dbReference>
<keyword evidence="4 7" id="KW-0472">Membrane</keyword>
<feature type="binding site" evidence="7">
    <location>
        <position position="160"/>
    </location>
    <ligand>
        <name>Zn(2+)</name>
        <dbReference type="ChEBI" id="CHEBI:29105"/>
    </ligand>
</feature>
<keyword evidence="3 7" id="KW-0496">Mitochondrion</keyword>
<dbReference type="InterPro" id="IPR027540">
    <property type="entry name" value="Coq4_euk"/>
</dbReference>
<dbReference type="InterPro" id="IPR007715">
    <property type="entry name" value="Coq4"/>
</dbReference>
<dbReference type="Pfam" id="PF05019">
    <property type="entry name" value="Coq4"/>
    <property type="match status" value="1"/>
</dbReference>
<comment type="pathway">
    <text evidence="7">Cofactor biosynthesis; ubiquinone biosynthesis.</text>
</comment>
<comment type="subunit">
    <text evidence="7">Component of a multi-subunit COQ enzyme complex, composed of at least COQ3, COQ4, COQ5, COQ6, COQ7 and COQ9.</text>
</comment>
<keyword evidence="8" id="KW-0830">Ubiquinone</keyword>
<evidence type="ECO:0000313" key="8">
    <source>
        <dbReference type="EMBL" id="ORY82691.1"/>
    </source>
</evidence>
<dbReference type="GO" id="GO:0008270">
    <property type="term" value="F:zinc ion binding"/>
    <property type="evidence" value="ECO:0007669"/>
    <property type="project" value="UniProtKB-UniRule"/>
</dbReference>
<keyword evidence="2 7" id="KW-0999">Mitochondrion inner membrane</keyword>
<gene>
    <name evidence="7" type="primary">COQ4</name>
    <name evidence="8" type="ORF">BCR37DRAFT_319022</name>
</gene>
<dbReference type="GO" id="GO:0031314">
    <property type="term" value="C:extrinsic component of mitochondrial inner membrane"/>
    <property type="evidence" value="ECO:0007669"/>
    <property type="project" value="UniProtKB-UniRule"/>
</dbReference>
<comment type="caution">
    <text evidence="8">The sequence shown here is derived from an EMBL/GenBank/DDBJ whole genome shotgun (WGS) entry which is preliminary data.</text>
</comment>
<comment type="catalytic activity">
    <reaction evidence="7">
        <text>a 4-hydroxy-3-methoxy-5-(all-trans-polyprenyl)benzoate + H(+) = a 2-methoxy-6-(all-trans-polyprenyl)phenol + CO2</text>
        <dbReference type="Rhea" id="RHEA:81179"/>
        <dbReference type="Rhea" id="RHEA-COMP:9551"/>
        <dbReference type="Rhea" id="RHEA-COMP:10931"/>
        <dbReference type="ChEBI" id="CHEBI:15378"/>
        <dbReference type="ChEBI" id="CHEBI:16526"/>
        <dbReference type="ChEBI" id="CHEBI:62731"/>
        <dbReference type="ChEBI" id="CHEBI:84443"/>
        <dbReference type="EC" id="4.1.1.130"/>
    </reaction>
</comment>
<feature type="binding site" evidence="7">
    <location>
        <position position="157"/>
    </location>
    <ligand>
        <name>Zn(2+)</name>
        <dbReference type="ChEBI" id="CHEBI:29105"/>
    </ligand>
</feature>
<evidence type="ECO:0000256" key="1">
    <source>
        <dbReference type="ARBA" id="ARBA00022688"/>
    </source>
</evidence>
<organism evidence="8 9">
    <name type="scientific">Protomyces lactucae-debilis</name>
    <dbReference type="NCBI Taxonomy" id="2754530"/>
    <lineage>
        <taxon>Eukaryota</taxon>
        <taxon>Fungi</taxon>
        <taxon>Dikarya</taxon>
        <taxon>Ascomycota</taxon>
        <taxon>Taphrinomycotina</taxon>
        <taxon>Taphrinomycetes</taxon>
        <taxon>Taphrinales</taxon>
        <taxon>Protomycetaceae</taxon>
        <taxon>Protomyces</taxon>
    </lineage>
</organism>
<dbReference type="PANTHER" id="PTHR12922">
    <property type="entry name" value="UBIQUINONE BIOSYNTHESIS PROTEIN"/>
    <property type="match status" value="1"/>
</dbReference>
<name>A0A1Y2FFI9_PROLT</name>
<keyword evidence="7" id="KW-0479">Metal-binding</keyword>
<keyword evidence="1 7" id="KW-0831">Ubiquinone biosynthesis</keyword>
<dbReference type="STRING" id="56484.A0A1Y2FFI9"/>
<evidence type="ECO:0000256" key="2">
    <source>
        <dbReference type="ARBA" id="ARBA00022792"/>
    </source>
</evidence>
<feature type="binding site" evidence="7">
    <location>
        <position position="172"/>
    </location>
    <ligand>
        <name>Zn(2+)</name>
        <dbReference type="ChEBI" id="CHEBI:29105"/>
    </ligand>
</feature>